<evidence type="ECO:0000313" key="7">
    <source>
        <dbReference type="EMBL" id="EKO36361.1"/>
    </source>
</evidence>
<dbReference type="AlphaFoldDB" id="K6GH50"/>
<dbReference type="GO" id="GO:0003676">
    <property type="term" value="F:nucleic acid binding"/>
    <property type="evidence" value="ECO:0007669"/>
    <property type="project" value="InterPro"/>
</dbReference>
<dbReference type="CDD" id="cd02440">
    <property type="entry name" value="AdoMet_MTases"/>
    <property type="match status" value="1"/>
</dbReference>
<keyword evidence="8" id="KW-1185">Reference proteome</keyword>
<dbReference type="PANTHER" id="PTHR18895:SF74">
    <property type="entry name" value="MTRF1L RELEASE FACTOR GLUTAMINE METHYLTRANSFERASE"/>
    <property type="match status" value="1"/>
</dbReference>
<keyword evidence="2 7" id="KW-0489">Methyltransferase</keyword>
<proteinExistence type="predicted"/>
<dbReference type="PANTHER" id="PTHR18895">
    <property type="entry name" value="HEMK METHYLTRANSFERASE"/>
    <property type="match status" value="1"/>
</dbReference>
<dbReference type="STRING" id="1208365.B273_1312"/>
<dbReference type="Gene3D" id="3.40.50.150">
    <property type="entry name" value="Vaccinia Virus protein VP39"/>
    <property type="match status" value="1"/>
</dbReference>
<dbReference type="InterPro" id="IPR004556">
    <property type="entry name" value="HemK-like"/>
</dbReference>
<evidence type="ECO:0000256" key="5">
    <source>
        <dbReference type="ARBA" id="ARBA00048391"/>
    </source>
</evidence>
<comment type="catalytic activity">
    <reaction evidence="5">
        <text>L-glutaminyl-[peptide chain release factor] + S-adenosyl-L-methionine = N(5)-methyl-L-glutaminyl-[peptide chain release factor] + S-adenosyl-L-homocysteine + H(+)</text>
        <dbReference type="Rhea" id="RHEA:42896"/>
        <dbReference type="Rhea" id="RHEA-COMP:10271"/>
        <dbReference type="Rhea" id="RHEA-COMP:10272"/>
        <dbReference type="ChEBI" id="CHEBI:15378"/>
        <dbReference type="ChEBI" id="CHEBI:30011"/>
        <dbReference type="ChEBI" id="CHEBI:57856"/>
        <dbReference type="ChEBI" id="CHEBI:59789"/>
        <dbReference type="ChEBI" id="CHEBI:61891"/>
        <dbReference type="EC" id="2.1.1.297"/>
    </reaction>
</comment>
<keyword evidence="4" id="KW-0949">S-adenosyl-L-methionine</keyword>
<sequence>MNQSLKYYFALARSNESLHPEIVRDLKFFLQGLEVSDVILALEDEANLSAEESIKINAFFRSYLSGIPIDYILNESEFMGYKFYVDSRVLIPRPETELIVEWVLNLSLNKNAKIFEVGTGSGCIAISICLKNKDLKIIATDFSDSALEVAQINRELHNVKNVTFIQSNWMACSVENSLDLVISNPPYLKSDDPHLSNLKHEPVMALVCENGHQSFFEIASHSINSLKLGGKIIFEHGCSQAEEVSNILKKLGFKNIATKKDLQGLDRYTYANK</sequence>
<dbReference type="PATRIC" id="fig|1208365.4.peg.887"/>
<dbReference type="EC" id="2.1.1.297" evidence="1"/>
<dbReference type="InterPro" id="IPR029063">
    <property type="entry name" value="SAM-dependent_MTases_sf"/>
</dbReference>
<evidence type="ECO:0000259" key="6">
    <source>
        <dbReference type="Pfam" id="PF05175"/>
    </source>
</evidence>
<feature type="domain" description="Methyltransferase small" evidence="6">
    <location>
        <begin position="105"/>
        <end position="191"/>
    </location>
</feature>
<dbReference type="Proteomes" id="UP000010310">
    <property type="component" value="Unassembled WGS sequence"/>
</dbReference>
<evidence type="ECO:0000256" key="1">
    <source>
        <dbReference type="ARBA" id="ARBA00012771"/>
    </source>
</evidence>
<evidence type="ECO:0000256" key="3">
    <source>
        <dbReference type="ARBA" id="ARBA00022679"/>
    </source>
</evidence>
<dbReference type="SUPFAM" id="SSF53335">
    <property type="entry name" value="S-adenosyl-L-methionine-dependent methyltransferases"/>
    <property type="match status" value="1"/>
</dbReference>
<dbReference type="GO" id="GO:0102559">
    <property type="term" value="F:peptide chain release factor N(5)-glutamine methyltransferase activity"/>
    <property type="evidence" value="ECO:0007669"/>
    <property type="project" value="UniProtKB-EC"/>
</dbReference>
<dbReference type="InterPro" id="IPR002052">
    <property type="entry name" value="DNA_methylase_N6_adenine_CS"/>
</dbReference>
<dbReference type="InterPro" id="IPR007848">
    <property type="entry name" value="Small_mtfrase_dom"/>
</dbReference>
<dbReference type="InterPro" id="IPR019874">
    <property type="entry name" value="RF_methyltr_PrmC"/>
</dbReference>
<accession>K6GH50</accession>
<organism evidence="7 8">
    <name type="scientific">SAR86 cluster bacterium SAR86E</name>
    <dbReference type="NCBI Taxonomy" id="1208365"/>
    <lineage>
        <taxon>Bacteria</taxon>
        <taxon>Pseudomonadati</taxon>
        <taxon>Pseudomonadota</taxon>
        <taxon>Gammaproteobacteria</taxon>
        <taxon>SAR86 cluster</taxon>
    </lineage>
</organism>
<dbReference type="NCBIfam" id="TIGR03534">
    <property type="entry name" value="RF_mod_PrmC"/>
    <property type="match status" value="1"/>
</dbReference>
<dbReference type="Pfam" id="PF05175">
    <property type="entry name" value="MTS"/>
    <property type="match status" value="1"/>
</dbReference>
<comment type="caution">
    <text evidence="7">The sequence shown here is derived from an EMBL/GenBank/DDBJ whole genome shotgun (WGS) entry which is preliminary data.</text>
</comment>
<evidence type="ECO:0000256" key="2">
    <source>
        <dbReference type="ARBA" id="ARBA00022603"/>
    </source>
</evidence>
<keyword evidence="3 7" id="KW-0808">Transferase</keyword>
<dbReference type="PROSITE" id="PS00092">
    <property type="entry name" value="N6_MTASE"/>
    <property type="match status" value="1"/>
</dbReference>
<dbReference type="NCBIfam" id="TIGR00536">
    <property type="entry name" value="hemK_fam"/>
    <property type="match status" value="1"/>
</dbReference>
<name>K6GH50_9GAMM</name>
<dbReference type="InterPro" id="IPR050320">
    <property type="entry name" value="N5-glutamine_MTase"/>
</dbReference>
<evidence type="ECO:0000256" key="4">
    <source>
        <dbReference type="ARBA" id="ARBA00022691"/>
    </source>
</evidence>
<dbReference type="EMBL" id="AMWX01000008">
    <property type="protein sequence ID" value="EKO36361.1"/>
    <property type="molecule type" value="Genomic_DNA"/>
</dbReference>
<evidence type="ECO:0000313" key="8">
    <source>
        <dbReference type="Proteomes" id="UP000010310"/>
    </source>
</evidence>
<protein>
    <recommendedName>
        <fullName evidence="1">peptide chain release factor N(5)-glutamine methyltransferase</fullName>
        <ecNumber evidence="1">2.1.1.297</ecNumber>
    </recommendedName>
</protein>
<dbReference type="GO" id="GO:0032259">
    <property type="term" value="P:methylation"/>
    <property type="evidence" value="ECO:0007669"/>
    <property type="project" value="UniProtKB-KW"/>
</dbReference>
<dbReference type="Gene3D" id="1.10.8.10">
    <property type="entry name" value="DNA helicase RuvA subunit, C-terminal domain"/>
    <property type="match status" value="1"/>
</dbReference>
<gene>
    <name evidence="7" type="primary">prmC</name>
    <name evidence="7" type="ORF">B273_1312</name>
</gene>
<reference evidence="7 8" key="1">
    <citation type="submission" date="2012-09" db="EMBL/GenBank/DDBJ databases">
        <authorList>
            <person name="Dupont C.L."/>
            <person name="Rusch D.B."/>
            <person name="Lombardo M.-J."/>
            <person name="Novotny M."/>
            <person name="Yee-Greenbaum J."/>
            <person name="Laskin R."/>
        </authorList>
    </citation>
    <scope>NUCLEOTIDE SEQUENCE [LARGE SCALE GENOMIC DNA]</scope>
    <source>
        <strain evidence="7">SAR86E</strain>
    </source>
</reference>